<dbReference type="EMBL" id="JADBEF010000001">
    <property type="protein sequence ID" value="MBE1560112.1"/>
    <property type="molecule type" value="Genomic_DNA"/>
</dbReference>
<organism evidence="1 2">
    <name type="scientific">Nonomuraea africana</name>
    <dbReference type="NCBI Taxonomy" id="46171"/>
    <lineage>
        <taxon>Bacteria</taxon>
        <taxon>Bacillati</taxon>
        <taxon>Actinomycetota</taxon>
        <taxon>Actinomycetes</taxon>
        <taxon>Streptosporangiales</taxon>
        <taxon>Streptosporangiaceae</taxon>
        <taxon>Nonomuraea</taxon>
    </lineage>
</organism>
<name>A0ABR9KF02_9ACTN</name>
<dbReference type="Proteomes" id="UP000661607">
    <property type="component" value="Unassembled WGS sequence"/>
</dbReference>
<protein>
    <recommendedName>
        <fullName evidence="3">PIN domain-containing protein</fullName>
    </recommendedName>
</protein>
<evidence type="ECO:0008006" key="3">
    <source>
        <dbReference type="Google" id="ProtNLM"/>
    </source>
</evidence>
<sequence>MSPDDAPGLSGHVLDLSALTHLAAGESLYGREVVRQAAVYGVTLLVPVLAAQYLAAYHAGKGSALLNLSIILIAPFDSVHLAVTTPFTETLDRNARRLSTDLTERERVLTVLVAAHAIHLSQSRGWRLLTATPSLYEGIDVRTEILP</sequence>
<dbReference type="RefSeq" id="WP_192775245.1">
    <property type="nucleotide sequence ID" value="NZ_BAAASY010000042.1"/>
</dbReference>
<reference evidence="1 2" key="1">
    <citation type="submission" date="2020-10" db="EMBL/GenBank/DDBJ databases">
        <title>Sequencing the genomes of 1000 actinobacteria strains.</title>
        <authorList>
            <person name="Klenk H.-P."/>
        </authorList>
    </citation>
    <scope>NUCLEOTIDE SEQUENCE [LARGE SCALE GENOMIC DNA]</scope>
    <source>
        <strain evidence="1 2">DSM 43748</strain>
    </source>
</reference>
<gene>
    <name evidence="1" type="ORF">H4W81_002891</name>
</gene>
<evidence type="ECO:0000313" key="1">
    <source>
        <dbReference type="EMBL" id="MBE1560112.1"/>
    </source>
</evidence>
<evidence type="ECO:0000313" key="2">
    <source>
        <dbReference type="Proteomes" id="UP000661607"/>
    </source>
</evidence>
<proteinExistence type="predicted"/>
<keyword evidence="2" id="KW-1185">Reference proteome</keyword>
<comment type="caution">
    <text evidence="1">The sequence shown here is derived from an EMBL/GenBank/DDBJ whole genome shotgun (WGS) entry which is preliminary data.</text>
</comment>
<accession>A0ABR9KF02</accession>